<feature type="transmembrane region" description="Helical" evidence="2">
    <location>
        <begin position="121"/>
        <end position="141"/>
    </location>
</feature>
<feature type="region of interest" description="Disordered" evidence="1">
    <location>
        <begin position="163"/>
        <end position="190"/>
    </location>
</feature>
<reference evidence="3 4" key="1">
    <citation type="submission" date="2016-10" db="EMBL/GenBank/DDBJ databases">
        <authorList>
            <person name="Cai Z."/>
        </authorList>
    </citation>
    <scope>NUCLEOTIDE SEQUENCE [LARGE SCALE GENOMIC DNA]</scope>
    <source>
        <strain evidence="3 4">CGMCC 1.10826</strain>
    </source>
</reference>
<keyword evidence="2" id="KW-0812">Transmembrane</keyword>
<keyword evidence="2" id="KW-0472">Membrane</keyword>
<evidence type="ECO:0000256" key="1">
    <source>
        <dbReference type="SAM" id="MobiDB-lite"/>
    </source>
</evidence>
<dbReference type="EMBL" id="UETB01000019">
    <property type="protein sequence ID" value="SSA46953.1"/>
    <property type="molecule type" value="Genomic_DNA"/>
</dbReference>
<name>A0A2Y9C7V9_9MICO</name>
<sequence>RNTTAFDAVTNVLDRHSTGLDAIDNILGRNTTAFASIAEHLTRGLATPTVLPGYQDAARRVLKRLDTDVEEDDLVPFTPSKDDSAYEMLAGAAPEIASAIDDAVKVVKTSFWSRRVVRNSLAWLVISLLVTVWVASGFLPAPLGSLLGGLYGTGQAVLQVKKRLGPPPKSSSHDDVAPTTLDTDTPSDQD</sequence>
<evidence type="ECO:0000313" key="4">
    <source>
        <dbReference type="Proteomes" id="UP000250222"/>
    </source>
</evidence>
<keyword evidence="4" id="KW-1185">Reference proteome</keyword>
<evidence type="ECO:0000313" key="3">
    <source>
        <dbReference type="EMBL" id="SSA46953.1"/>
    </source>
</evidence>
<accession>A0A2Y9C7V9</accession>
<protein>
    <submittedName>
        <fullName evidence="3">Uncharacterized protein</fullName>
    </submittedName>
</protein>
<gene>
    <name evidence="3" type="ORF">SAMN05216184_11954</name>
</gene>
<feature type="non-terminal residue" evidence="3">
    <location>
        <position position="1"/>
    </location>
</feature>
<dbReference type="RefSeq" id="WP_181424703.1">
    <property type="nucleotide sequence ID" value="NZ_QKLZ01000019.1"/>
</dbReference>
<organism evidence="3 4">
    <name type="scientific">Georgenia satyanarayanai</name>
    <dbReference type="NCBI Taxonomy" id="860221"/>
    <lineage>
        <taxon>Bacteria</taxon>
        <taxon>Bacillati</taxon>
        <taxon>Actinomycetota</taxon>
        <taxon>Actinomycetes</taxon>
        <taxon>Micrococcales</taxon>
        <taxon>Bogoriellaceae</taxon>
        <taxon>Georgenia</taxon>
    </lineage>
</organism>
<dbReference type="AlphaFoldDB" id="A0A2Y9C7V9"/>
<proteinExistence type="predicted"/>
<keyword evidence="2" id="KW-1133">Transmembrane helix</keyword>
<evidence type="ECO:0000256" key="2">
    <source>
        <dbReference type="SAM" id="Phobius"/>
    </source>
</evidence>
<dbReference type="Proteomes" id="UP000250222">
    <property type="component" value="Unassembled WGS sequence"/>
</dbReference>